<sequence length="237" mass="26607">MQPFRPPVQIGEISEQELKEYDGSDSKKPLLVEIKGQIFDVSQSSFNEVEDQGSISGDFCLYAWALVGKLSDTGASERFATMMVEGVKTYELGKSPLFLVSMASVSWNKMKRTGICGVIHIWEDLESPTVPGIENSAYVLELQKFCRVQDYDPLLRSMRYIVLSKPALIIILVGFKELEVLNISHCLIIEDPPPAPMKVLTKLDESVLEKAFRSHKFLTCMSDSCIISQRLEMMKGS</sequence>
<dbReference type="STRING" id="33114.A0A2G2X6M7"/>
<accession>A0A2G2X6M7</accession>
<keyword evidence="2" id="KW-1185">Reference proteome</keyword>
<organism evidence="1 2">
    <name type="scientific">Capsicum baccatum</name>
    <name type="common">Peruvian pepper</name>
    <dbReference type="NCBI Taxonomy" id="33114"/>
    <lineage>
        <taxon>Eukaryota</taxon>
        <taxon>Viridiplantae</taxon>
        <taxon>Streptophyta</taxon>
        <taxon>Embryophyta</taxon>
        <taxon>Tracheophyta</taxon>
        <taxon>Spermatophyta</taxon>
        <taxon>Magnoliopsida</taxon>
        <taxon>eudicotyledons</taxon>
        <taxon>Gunneridae</taxon>
        <taxon>Pentapetalae</taxon>
        <taxon>asterids</taxon>
        <taxon>lamiids</taxon>
        <taxon>Solanales</taxon>
        <taxon>Solanaceae</taxon>
        <taxon>Solanoideae</taxon>
        <taxon>Capsiceae</taxon>
        <taxon>Capsicum</taxon>
    </lineage>
</organism>
<reference evidence="1 2" key="1">
    <citation type="journal article" date="2017" name="Genome Biol.">
        <title>New reference genome sequences of hot pepper reveal the massive evolution of plant disease-resistance genes by retroduplication.</title>
        <authorList>
            <person name="Kim S."/>
            <person name="Park J."/>
            <person name="Yeom S.I."/>
            <person name="Kim Y.M."/>
            <person name="Seo E."/>
            <person name="Kim K.T."/>
            <person name="Kim M.S."/>
            <person name="Lee J.M."/>
            <person name="Cheong K."/>
            <person name="Shin H.S."/>
            <person name="Kim S.B."/>
            <person name="Han K."/>
            <person name="Lee J."/>
            <person name="Park M."/>
            <person name="Lee H.A."/>
            <person name="Lee H.Y."/>
            <person name="Lee Y."/>
            <person name="Oh S."/>
            <person name="Lee J.H."/>
            <person name="Choi E."/>
            <person name="Choi E."/>
            <person name="Lee S.E."/>
            <person name="Jeon J."/>
            <person name="Kim H."/>
            <person name="Choi G."/>
            <person name="Song H."/>
            <person name="Lee J."/>
            <person name="Lee S.C."/>
            <person name="Kwon J.K."/>
            <person name="Lee H.Y."/>
            <person name="Koo N."/>
            <person name="Hong Y."/>
            <person name="Kim R.W."/>
            <person name="Kang W.H."/>
            <person name="Huh J.H."/>
            <person name="Kang B.C."/>
            <person name="Yang T.J."/>
            <person name="Lee Y.H."/>
            <person name="Bennetzen J.L."/>
            <person name="Choi D."/>
        </authorList>
    </citation>
    <scope>NUCLEOTIDE SEQUENCE [LARGE SCALE GENOMIC DNA]</scope>
    <source>
        <strain evidence="2">cv. PBC81</strain>
    </source>
</reference>
<name>A0A2G2X6M7_CAPBA</name>
<evidence type="ECO:0000313" key="2">
    <source>
        <dbReference type="Proteomes" id="UP000224567"/>
    </source>
</evidence>
<reference evidence="2" key="2">
    <citation type="journal article" date="2017" name="J. Anim. Genet.">
        <title>Multiple reference genome sequences of hot pepper reveal the massive evolution of plant disease resistance genes by retroduplication.</title>
        <authorList>
            <person name="Kim S."/>
            <person name="Park J."/>
            <person name="Yeom S.-I."/>
            <person name="Kim Y.-M."/>
            <person name="Seo E."/>
            <person name="Kim K.-T."/>
            <person name="Kim M.-S."/>
            <person name="Lee J.M."/>
            <person name="Cheong K."/>
            <person name="Shin H.-S."/>
            <person name="Kim S.-B."/>
            <person name="Han K."/>
            <person name="Lee J."/>
            <person name="Park M."/>
            <person name="Lee H.-A."/>
            <person name="Lee H.-Y."/>
            <person name="Lee Y."/>
            <person name="Oh S."/>
            <person name="Lee J.H."/>
            <person name="Choi E."/>
            <person name="Choi E."/>
            <person name="Lee S.E."/>
            <person name="Jeon J."/>
            <person name="Kim H."/>
            <person name="Choi G."/>
            <person name="Song H."/>
            <person name="Lee J."/>
            <person name="Lee S.-C."/>
            <person name="Kwon J.-K."/>
            <person name="Lee H.-Y."/>
            <person name="Koo N."/>
            <person name="Hong Y."/>
            <person name="Kim R.W."/>
            <person name="Kang W.-H."/>
            <person name="Huh J.H."/>
            <person name="Kang B.-C."/>
            <person name="Yang T.-J."/>
            <person name="Lee Y.-H."/>
            <person name="Bennetzen J.L."/>
            <person name="Choi D."/>
        </authorList>
    </citation>
    <scope>NUCLEOTIDE SEQUENCE [LARGE SCALE GENOMIC DNA]</scope>
    <source>
        <strain evidence="2">cv. PBC81</strain>
    </source>
</reference>
<gene>
    <name evidence="1" type="ORF">CQW23_07620</name>
</gene>
<proteinExistence type="predicted"/>
<dbReference type="AlphaFoldDB" id="A0A2G2X6M7"/>
<dbReference type="OrthoDB" id="722566at2759"/>
<dbReference type="SUPFAM" id="SSF55856">
    <property type="entry name" value="Cytochrome b5-like heme/steroid binding domain"/>
    <property type="match status" value="1"/>
</dbReference>
<dbReference type="EMBL" id="MLFT02000003">
    <property type="protein sequence ID" value="PHT53158.1"/>
    <property type="molecule type" value="Genomic_DNA"/>
</dbReference>
<dbReference type="Gene3D" id="3.10.120.10">
    <property type="entry name" value="Cytochrome b5-like heme/steroid binding domain"/>
    <property type="match status" value="1"/>
</dbReference>
<dbReference type="InterPro" id="IPR036400">
    <property type="entry name" value="Cyt_B5-like_heme/steroid_sf"/>
</dbReference>
<evidence type="ECO:0000313" key="1">
    <source>
        <dbReference type="EMBL" id="PHT53158.1"/>
    </source>
</evidence>
<dbReference type="Proteomes" id="UP000224567">
    <property type="component" value="Unassembled WGS sequence"/>
</dbReference>
<comment type="caution">
    <text evidence="1">The sequence shown here is derived from an EMBL/GenBank/DDBJ whole genome shotgun (WGS) entry which is preliminary data.</text>
</comment>
<protein>
    <submittedName>
        <fullName evidence="1">Membrane steroid-binding protein 2</fullName>
    </submittedName>
</protein>